<dbReference type="Proteomes" id="UP000187203">
    <property type="component" value="Unassembled WGS sequence"/>
</dbReference>
<comment type="caution">
    <text evidence="1">The sequence shown here is derived from an EMBL/GenBank/DDBJ whole genome shotgun (WGS) entry which is preliminary data.</text>
</comment>
<keyword evidence="2" id="KW-1185">Reference proteome</keyword>
<reference evidence="2" key="1">
    <citation type="submission" date="2013-09" db="EMBL/GenBank/DDBJ databases">
        <title>Corchorus olitorius genome sequencing.</title>
        <authorList>
            <person name="Alam M."/>
            <person name="Haque M.S."/>
            <person name="Islam M.S."/>
            <person name="Emdad E.M."/>
            <person name="Islam M.M."/>
            <person name="Ahmed B."/>
            <person name="Halim A."/>
            <person name="Hossen Q.M.M."/>
            <person name="Hossain M.Z."/>
            <person name="Ahmed R."/>
            <person name="Khan M.M."/>
            <person name="Islam R."/>
            <person name="Rashid M.M."/>
            <person name="Khan S.A."/>
            <person name="Rahman M.S."/>
            <person name="Alam M."/>
            <person name="Yahiya A.S."/>
            <person name="Khan M.S."/>
            <person name="Azam M.S."/>
            <person name="Haque T."/>
            <person name="Lashkar M.Z.H."/>
            <person name="Akhand A.I."/>
            <person name="Morshed G."/>
            <person name="Roy S."/>
            <person name="Uddin K.S."/>
            <person name="Rabeya T."/>
            <person name="Hossain A.S."/>
            <person name="Chowdhury A."/>
            <person name="Snigdha A.R."/>
            <person name="Mortoza M.S."/>
            <person name="Matin S.A."/>
            <person name="Hoque S.M.E."/>
            <person name="Islam M.K."/>
            <person name="Roy D.K."/>
            <person name="Haider R."/>
            <person name="Moosa M.M."/>
            <person name="Elias S.M."/>
            <person name="Hasan A.M."/>
            <person name="Jahan S."/>
            <person name="Shafiuddin M."/>
            <person name="Mahmood N."/>
            <person name="Shommy N.S."/>
        </authorList>
    </citation>
    <scope>NUCLEOTIDE SEQUENCE [LARGE SCALE GENOMIC DNA]</scope>
    <source>
        <strain evidence="2">cv. O-4</strain>
    </source>
</reference>
<proteinExistence type="predicted"/>
<protein>
    <submittedName>
        <fullName evidence="1">Uncharacterized protein</fullName>
    </submittedName>
</protein>
<organism evidence="1 2">
    <name type="scientific">Corchorus olitorius</name>
    <dbReference type="NCBI Taxonomy" id="93759"/>
    <lineage>
        <taxon>Eukaryota</taxon>
        <taxon>Viridiplantae</taxon>
        <taxon>Streptophyta</taxon>
        <taxon>Embryophyta</taxon>
        <taxon>Tracheophyta</taxon>
        <taxon>Spermatophyta</taxon>
        <taxon>Magnoliopsida</taxon>
        <taxon>eudicotyledons</taxon>
        <taxon>Gunneridae</taxon>
        <taxon>Pentapetalae</taxon>
        <taxon>rosids</taxon>
        <taxon>malvids</taxon>
        <taxon>Malvales</taxon>
        <taxon>Malvaceae</taxon>
        <taxon>Grewioideae</taxon>
        <taxon>Apeibeae</taxon>
        <taxon>Corchorus</taxon>
    </lineage>
</organism>
<accession>A0A1R3GUC7</accession>
<evidence type="ECO:0000313" key="1">
    <source>
        <dbReference type="EMBL" id="OMO61647.1"/>
    </source>
</evidence>
<dbReference type="AlphaFoldDB" id="A0A1R3GUC7"/>
<name>A0A1R3GUC7_9ROSI</name>
<dbReference type="EMBL" id="AWUE01021591">
    <property type="protein sequence ID" value="OMO61647.1"/>
    <property type="molecule type" value="Genomic_DNA"/>
</dbReference>
<evidence type="ECO:0000313" key="2">
    <source>
        <dbReference type="Proteomes" id="UP000187203"/>
    </source>
</evidence>
<sequence>MEEFEREREGTRLGDCSFRERVQKTKSCCVRKGAIEGVLAERWQSGVSSVYIERWEERENSDGLCEGENGRVDSCLESEREDESKVVEKGTVKSIWKGSGWR</sequence>
<gene>
    <name evidence="1" type="ORF">COLO4_33385</name>
</gene>